<sequence>MKKLAVVALGGNALLRSDQKGTIDDQETNVYETAERLLTLIRSNYNLVITHGNGPQVGNILLANTAGHKLYGLPDMPLDIAVAYSQGFIGYIIEQQLRNVMMANDLDRDIISIITQVLVDKDDPAFKNPTKPVGPYYTKEESERITDETGAKFAEDPRGRGYRKVVASPKPLVISNQKSIESLARAGQIVIAVGGGGIPAFYVEENKLQGIDAVIDKDLASSLLAVQIRADKFFILTDVPKVCINYNTPQEKALDRMTIAEAKRYLEEGQFAEGSMAPKIRAAIAFVEGSGKDAIITSTDKLGIDNGGTRVVIV</sequence>
<dbReference type="SUPFAM" id="SSF53633">
    <property type="entry name" value="Carbamate kinase-like"/>
    <property type="match status" value="1"/>
</dbReference>
<evidence type="ECO:0000256" key="3">
    <source>
        <dbReference type="ARBA" id="ARBA00022777"/>
    </source>
</evidence>
<dbReference type="EMBL" id="DF968183">
    <property type="protein sequence ID" value="GAP44346.1"/>
    <property type="molecule type" value="Genomic_DNA"/>
</dbReference>
<dbReference type="PIRSF" id="PIRSF000723">
    <property type="entry name" value="Carbamate_kin"/>
    <property type="match status" value="1"/>
</dbReference>
<comment type="similarity">
    <text evidence="1 5">Belongs to the carbamate kinase family.</text>
</comment>
<dbReference type="RefSeq" id="WP_062043471.1">
    <property type="nucleotide sequence ID" value="NZ_DF968183.1"/>
</dbReference>
<dbReference type="GO" id="GO:0005829">
    <property type="term" value="C:cytosol"/>
    <property type="evidence" value="ECO:0007669"/>
    <property type="project" value="TreeGrafter"/>
</dbReference>
<protein>
    <recommendedName>
        <fullName evidence="4 5">Carbamate kinase</fullName>
    </recommendedName>
</protein>
<keyword evidence="2 5" id="KW-0808">Transferase</keyword>
<dbReference type="AlphaFoldDB" id="A0A0S7BU01"/>
<dbReference type="PANTHER" id="PTHR30409:SF1">
    <property type="entry name" value="CARBAMATE KINASE-RELATED"/>
    <property type="match status" value="1"/>
</dbReference>
<dbReference type="Pfam" id="PF00696">
    <property type="entry name" value="AA_kinase"/>
    <property type="match status" value="1"/>
</dbReference>
<dbReference type="InterPro" id="IPR001048">
    <property type="entry name" value="Asp/Glu/Uridylate_kinase"/>
</dbReference>
<dbReference type="NCBIfam" id="TIGR00746">
    <property type="entry name" value="arcC"/>
    <property type="match status" value="1"/>
</dbReference>
<dbReference type="PATRIC" id="fig|1678841.3.peg.2826"/>
<keyword evidence="8" id="KW-1185">Reference proteome</keyword>
<dbReference type="FunFam" id="3.40.1160.10:FF:000007">
    <property type="entry name" value="Carbamate kinase"/>
    <property type="match status" value="1"/>
</dbReference>
<dbReference type="NCBIfam" id="NF009007">
    <property type="entry name" value="PRK12352.1"/>
    <property type="match status" value="1"/>
</dbReference>
<reference evidence="7" key="1">
    <citation type="journal article" date="2015" name="Genome Announc.">
        <title>Draft Genome Sequence of Bacteroidales Strain TBC1, a Novel Isolate from a Methanogenic Wastewater Treatment System.</title>
        <authorList>
            <person name="Tourlousse D.M."/>
            <person name="Matsuura N."/>
            <person name="Sun L."/>
            <person name="Toyonaga M."/>
            <person name="Kuroda K."/>
            <person name="Ohashi A."/>
            <person name="Cruz R."/>
            <person name="Yamaguchi T."/>
            <person name="Sekiguchi Y."/>
        </authorList>
    </citation>
    <scope>NUCLEOTIDE SEQUENCE [LARGE SCALE GENOMIC DNA]</scope>
    <source>
        <strain evidence="7">TBC1</strain>
    </source>
</reference>
<accession>A0A0S7BU01</accession>
<evidence type="ECO:0000313" key="8">
    <source>
        <dbReference type="Proteomes" id="UP000053091"/>
    </source>
</evidence>
<proteinExistence type="inferred from homology"/>
<dbReference type="Gene3D" id="3.40.1160.10">
    <property type="entry name" value="Acetylglutamate kinase-like"/>
    <property type="match status" value="1"/>
</dbReference>
<evidence type="ECO:0000256" key="4">
    <source>
        <dbReference type="NCBIfam" id="TIGR00746"/>
    </source>
</evidence>
<dbReference type="GO" id="GO:0008804">
    <property type="term" value="F:carbamate kinase activity"/>
    <property type="evidence" value="ECO:0007669"/>
    <property type="project" value="UniProtKB-UniRule"/>
</dbReference>
<organism evidence="7">
    <name type="scientific">Lentimicrobium saccharophilum</name>
    <dbReference type="NCBI Taxonomy" id="1678841"/>
    <lineage>
        <taxon>Bacteria</taxon>
        <taxon>Pseudomonadati</taxon>
        <taxon>Bacteroidota</taxon>
        <taxon>Bacteroidia</taxon>
        <taxon>Bacteroidales</taxon>
        <taxon>Lentimicrobiaceae</taxon>
        <taxon>Lentimicrobium</taxon>
    </lineage>
</organism>
<dbReference type="OrthoDB" id="9766717at2"/>
<dbReference type="PANTHER" id="PTHR30409">
    <property type="entry name" value="CARBAMATE KINASE"/>
    <property type="match status" value="1"/>
</dbReference>
<dbReference type="CDD" id="cd04235">
    <property type="entry name" value="AAK_CK"/>
    <property type="match status" value="1"/>
</dbReference>
<evidence type="ECO:0000256" key="1">
    <source>
        <dbReference type="ARBA" id="ARBA00011066"/>
    </source>
</evidence>
<evidence type="ECO:0000256" key="2">
    <source>
        <dbReference type="ARBA" id="ARBA00022679"/>
    </source>
</evidence>
<name>A0A0S7BU01_9BACT</name>
<dbReference type="Proteomes" id="UP000053091">
    <property type="component" value="Unassembled WGS sequence"/>
</dbReference>
<feature type="domain" description="Aspartate/glutamate/uridylate kinase" evidence="6">
    <location>
        <begin position="3"/>
        <end position="298"/>
    </location>
</feature>
<evidence type="ECO:0000259" key="6">
    <source>
        <dbReference type="Pfam" id="PF00696"/>
    </source>
</evidence>
<dbReference type="PRINTS" id="PR01469">
    <property type="entry name" value="CARBMTKINASE"/>
</dbReference>
<dbReference type="InterPro" id="IPR003964">
    <property type="entry name" value="Carb_kinase"/>
</dbReference>
<evidence type="ECO:0000256" key="5">
    <source>
        <dbReference type="PIRNR" id="PIRNR000723"/>
    </source>
</evidence>
<evidence type="ECO:0000313" key="7">
    <source>
        <dbReference type="EMBL" id="GAP44346.1"/>
    </source>
</evidence>
<dbReference type="GO" id="GO:0019546">
    <property type="term" value="P:L-arginine deiminase pathway"/>
    <property type="evidence" value="ECO:0007669"/>
    <property type="project" value="TreeGrafter"/>
</dbReference>
<keyword evidence="3 5" id="KW-0418">Kinase</keyword>
<dbReference type="InterPro" id="IPR036393">
    <property type="entry name" value="AceGlu_kinase-like_sf"/>
</dbReference>
<dbReference type="STRING" id="1678841.TBC1_12148"/>
<gene>
    <name evidence="7" type="ORF">TBC1_12148</name>
</gene>